<evidence type="ECO:0000256" key="3">
    <source>
        <dbReference type="SAM" id="Phobius"/>
    </source>
</evidence>
<dbReference type="EMBL" id="FQ311474">
    <property type="protein sequence ID" value="CBQ73856.1"/>
    <property type="molecule type" value="Genomic_DNA"/>
</dbReference>
<dbReference type="Pfam" id="PF05057">
    <property type="entry name" value="DUF676"/>
    <property type="match status" value="1"/>
</dbReference>
<dbReference type="eggNOG" id="KOG4372">
    <property type="taxonomic scope" value="Eukaryota"/>
</dbReference>
<feature type="transmembrane region" description="Helical" evidence="3">
    <location>
        <begin position="327"/>
        <end position="347"/>
    </location>
</feature>
<accession>E7A3H7</accession>
<keyword evidence="6" id="KW-1185">Reference proteome</keyword>
<dbReference type="VEuPathDB" id="FungiDB:sr14447"/>
<keyword evidence="3" id="KW-0812">Transmembrane</keyword>
<dbReference type="Proteomes" id="UP000008867">
    <property type="component" value="Chromosome 9"/>
</dbReference>
<keyword evidence="3" id="KW-0472">Membrane</keyword>
<organism evidence="5 6">
    <name type="scientific">Sporisorium reilianum (strain SRZ2)</name>
    <name type="common">Maize head smut fungus</name>
    <dbReference type="NCBI Taxonomy" id="999809"/>
    <lineage>
        <taxon>Eukaryota</taxon>
        <taxon>Fungi</taxon>
        <taxon>Dikarya</taxon>
        <taxon>Basidiomycota</taxon>
        <taxon>Ustilaginomycotina</taxon>
        <taxon>Ustilaginomycetes</taxon>
        <taxon>Ustilaginales</taxon>
        <taxon>Ustilaginaceae</taxon>
        <taxon>Sporisorium</taxon>
    </lineage>
</organism>
<sequence>MPASTVHLVIIHHGLWGTPANTEYLTTTLAKFHGGTVSPSTTLTPPESLSTIAALAETHPNAARGHVRMVVLNSAANAGDQTYDGVDWCGERLVKEMYAEVARLETDEGATVGRVSLIGYSLGGLVVRYAAGALYADGFFAGGKGGKLGFKSRPVAASLSTIATPHMGVTVSGSMFSRVAASVATKNLGRSGKQLYLADRGWVPPSSNSEENGKDEGLCLIEALSDPRFTFLTALRTFERIDIYANAIADLTVSYRTAAFEPHDPFLLPSHLDLERDPTCAPLLVSYAAAASLPPTKPLWRRMAARLSPSNLPWMLNPQRFPFRFPLNYLALVCLPVLLPVMLGLVLHKLRSDSKVSNKRVEAFEAVWAEENGLVPPSAEEEEEEEEADGESDASSKAKLGRKRDAKSNTVVDRATRSEWERKRISNLLAAVEAEAEEALREVGEDYVATSPTTTTTTTIPDDDDDTRYTPRPNTATKCLSPAASLRISPEEHPLLDIQHRILANLNNRALLPQVKKHLAHFDNVLNAHAVIIVRTSTMHMHRKGMPLIKAFVERFGL</sequence>
<keyword evidence="3" id="KW-1133">Transmembrane helix</keyword>
<evidence type="ECO:0000313" key="6">
    <source>
        <dbReference type="Proteomes" id="UP000008867"/>
    </source>
</evidence>
<evidence type="ECO:0000259" key="4">
    <source>
        <dbReference type="Pfam" id="PF05057"/>
    </source>
</evidence>
<dbReference type="InterPro" id="IPR044294">
    <property type="entry name" value="Lipase-like"/>
</dbReference>
<dbReference type="SUPFAM" id="SSF53474">
    <property type="entry name" value="alpha/beta-Hydrolases"/>
    <property type="match status" value="1"/>
</dbReference>
<evidence type="ECO:0000313" key="5">
    <source>
        <dbReference type="EMBL" id="CBQ73856.1"/>
    </source>
</evidence>
<dbReference type="PANTHER" id="PTHR12482">
    <property type="entry name" value="LIPASE ROG1-RELATED-RELATED"/>
    <property type="match status" value="1"/>
</dbReference>
<gene>
    <name evidence="5" type="ORF">sr14447</name>
</gene>
<feature type="compositionally biased region" description="Acidic residues" evidence="2">
    <location>
        <begin position="379"/>
        <end position="392"/>
    </location>
</feature>
<proteinExistence type="inferred from homology"/>
<reference evidence="5 6" key="1">
    <citation type="journal article" date="2010" name="Science">
        <title>Pathogenicity determinants in smut fungi revealed by genome comparison.</title>
        <authorList>
            <person name="Schirawski J."/>
            <person name="Mannhaupt G."/>
            <person name="Muench K."/>
            <person name="Brefort T."/>
            <person name="Schipper K."/>
            <person name="Doehlemann G."/>
            <person name="Di Stasio M."/>
            <person name="Roessel N."/>
            <person name="Mendoza-Mendoza A."/>
            <person name="Pester D."/>
            <person name="Mueller O."/>
            <person name="Winterberg B."/>
            <person name="Meyer E."/>
            <person name="Ghareeb H."/>
            <person name="Wollenberg T."/>
            <person name="Muensterkoetter M."/>
            <person name="Wong P."/>
            <person name="Walter M."/>
            <person name="Stukenbrock E."/>
            <person name="Gueldener U."/>
            <person name="Kahmann R."/>
        </authorList>
    </citation>
    <scope>NUCLEOTIDE SEQUENCE [LARGE SCALE GENOMIC DNA]</scope>
    <source>
        <strain evidence="6">SRZ2</strain>
    </source>
</reference>
<dbReference type="InterPro" id="IPR029058">
    <property type="entry name" value="AB_hydrolase_fold"/>
</dbReference>
<dbReference type="InterPro" id="IPR007751">
    <property type="entry name" value="DUF676_lipase-like"/>
</dbReference>
<dbReference type="HOGENOM" id="CLU_027968_0_0_1"/>
<evidence type="ECO:0000256" key="2">
    <source>
        <dbReference type="SAM" id="MobiDB-lite"/>
    </source>
</evidence>
<protein>
    <recommendedName>
        <fullName evidence="4">DUF676 domain-containing protein</fullName>
    </recommendedName>
</protein>
<dbReference type="PANTHER" id="PTHR12482:SF62">
    <property type="entry name" value="LIPASE ROG1-RELATED"/>
    <property type="match status" value="1"/>
</dbReference>
<dbReference type="Gene3D" id="3.40.50.1820">
    <property type="entry name" value="alpha/beta hydrolase"/>
    <property type="match status" value="1"/>
</dbReference>
<feature type="region of interest" description="Disordered" evidence="2">
    <location>
        <begin position="372"/>
        <end position="413"/>
    </location>
</feature>
<evidence type="ECO:0000256" key="1">
    <source>
        <dbReference type="ARBA" id="ARBA00007920"/>
    </source>
</evidence>
<feature type="domain" description="DUF676" evidence="4">
    <location>
        <begin position="5"/>
        <end position="257"/>
    </location>
</feature>
<dbReference type="AlphaFoldDB" id="E7A3H7"/>
<comment type="similarity">
    <text evidence="1">Belongs to the putative lipase ROG1 family.</text>
</comment>
<name>E7A3H7_SPORE</name>
<dbReference type="OrthoDB" id="273452at2759"/>